<comment type="caution">
    <text evidence="2">The sequence shown here is derived from an EMBL/GenBank/DDBJ whole genome shotgun (WGS) entry which is preliminary data.</text>
</comment>
<evidence type="ECO:0000313" key="2">
    <source>
        <dbReference type="EMBL" id="MBV7258996.1"/>
    </source>
</evidence>
<sequence length="52" mass="5752">MKVNSEKSLKAASQSFAKHGRSWTEVRKSAKRVDGVLVIKRQKGKKKPTAVA</sequence>
<dbReference type="EMBL" id="JAGSPC010000001">
    <property type="protein sequence ID" value="MBV7258996.1"/>
    <property type="molecule type" value="Genomic_DNA"/>
</dbReference>
<keyword evidence="3" id="KW-1185">Reference proteome</keyword>
<name>A0A9X1F2X2_9SPHN</name>
<evidence type="ECO:0000256" key="1">
    <source>
        <dbReference type="SAM" id="MobiDB-lite"/>
    </source>
</evidence>
<reference evidence="2" key="1">
    <citation type="submission" date="2021-04" db="EMBL/GenBank/DDBJ databases">
        <authorList>
            <person name="Pira H."/>
            <person name="Risdian C."/>
            <person name="Wink J."/>
        </authorList>
    </citation>
    <scope>NUCLEOTIDE SEQUENCE</scope>
    <source>
        <strain evidence="2">WH158</strain>
    </source>
</reference>
<dbReference type="RefSeq" id="WP_218404250.1">
    <property type="nucleotide sequence ID" value="NZ_JAGSPC010000001.1"/>
</dbReference>
<evidence type="ECO:0000313" key="3">
    <source>
        <dbReference type="Proteomes" id="UP001138681"/>
    </source>
</evidence>
<dbReference type="AlphaFoldDB" id="A0A9X1F2X2"/>
<accession>A0A9X1F2X2</accession>
<feature type="region of interest" description="Disordered" evidence="1">
    <location>
        <begin position="1"/>
        <end position="28"/>
    </location>
</feature>
<dbReference type="Proteomes" id="UP001138681">
    <property type="component" value="Unassembled WGS sequence"/>
</dbReference>
<organism evidence="2 3">
    <name type="scientific">Erythrobacter crassostreae</name>
    <dbReference type="NCBI Taxonomy" id="2828328"/>
    <lineage>
        <taxon>Bacteria</taxon>
        <taxon>Pseudomonadati</taxon>
        <taxon>Pseudomonadota</taxon>
        <taxon>Alphaproteobacteria</taxon>
        <taxon>Sphingomonadales</taxon>
        <taxon>Erythrobacteraceae</taxon>
        <taxon>Erythrobacter/Porphyrobacter group</taxon>
        <taxon>Erythrobacter</taxon>
    </lineage>
</organism>
<protein>
    <submittedName>
        <fullName evidence="2">Uncharacterized protein</fullName>
    </submittedName>
</protein>
<gene>
    <name evidence="2" type="ORF">KCG46_05310</name>
</gene>
<proteinExistence type="predicted"/>